<name>A0A448TRT2_9PAST</name>
<dbReference type="Proteomes" id="UP000279799">
    <property type="component" value="Chromosome"/>
</dbReference>
<dbReference type="AlphaFoldDB" id="A0A448TRT2"/>
<proteinExistence type="predicted"/>
<evidence type="ECO:0000313" key="2">
    <source>
        <dbReference type="Proteomes" id="UP000279799"/>
    </source>
</evidence>
<dbReference type="EMBL" id="LR134510">
    <property type="protein sequence ID" value="VEJ08747.1"/>
    <property type="molecule type" value="Genomic_DNA"/>
</dbReference>
<accession>A0A448TRT2</accession>
<organism evidence="1 2">
    <name type="scientific">Actinobacillus delphinicola</name>
    <dbReference type="NCBI Taxonomy" id="51161"/>
    <lineage>
        <taxon>Bacteria</taxon>
        <taxon>Pseudomonadati</taxon>
        <taxon>Pseudomonadota</taxon>
        <taxon>Gammaproteobacteria</taxon>
        <taxon>Pasteurellales</taxon>
        <taxon>Pasteurellaceae</taxon>
        <taxon>Actinobacillus</taxon>
    </lineage>
</organism>
<keyword evidence="2" id="KW-1185">Reference proteome</keyword>
<dbReference type="RefSeq" id="WP_126598086.1">
    <property type="nucleotide sequence ID" value="NZ_LR134510.1"/>
</dbReference>
<reference evidence="1 2" key="1">
    <citation type="submission" date="2018-12" db="EMBL/GenBank/DDBJ databases">
        <authorList>
            <consortium name="Pathogen Informatics"/>
        </authorList>
    </citation>
    <scope>NUCLEOTIDE SEQUENCE [LARGE SCALE GENOMIC DNA]</scope>
    <source>
        <strain evidence="1 2">NCTC12871</strain>
    </source>
</reference>
<sequence length="183" mass="21582">MGLDIWLYQIEKAKFREEKARYTQANGVEYLSTDNNLTGFSFTINEDDEDDYEEEDESIESPLYDALQPLTLQKEALDREIDEAYMRGNEDISEYFEEKWSELIETCEDSDLAQRNNNCIFLKVSLNDCDTIIHQCITGAMCRDEKVYEGDQNLTERELTTLLFKSAKQQIENGNEVYYYNWF</sequence>
<gene>
    <name evidence="1" type="ORF">NCTC12871_00156</name>
</gene>
<protein>
    <submittedName>
        <fullName evidence="1">Uncharacterized protein</fullName>
    </submittedName>
</protein>
<evidence type="ECO:0000313" key="1">
    <source>
        <dbReference type="EMBL" id="VEJ08747.1"/>
    </source>
</evidence>
<dbReference type="KEGG" id="adp:NCTC12871_00156"/>